<dbReference type="Proteomes" id="UP000218831">
    <property type="component" value="Unassembled WGS sequence"/>
</dbReference>
<feature type="transmembrane region" description="Helical" evidence="1">
    <location>
        <begin position="97"/>
        <end position="117"/>
    </location>
</feature>
<keyword evidence="1" id="KW-0812">Transmembrane</keyword>
<dbReference type="OrthoDB" id="5966279at2"/>
<keyword evidence="1" id="KW-0472">Membrane</keyword>
<gene>
    <name evidence="2" type="ORF">CK503_15065</name>
</gene>
<organism evidence="2 3">
    <name type="scientific">Fodinibius salipaludis</name>
    <dbReference type="NCBI Taxonomy" id="2032627"/>
    <lineage>
        <taxon>Bacteria</taxon>
        <taxon>Pseudomonadati</taxon>
        <taxon>Balneolota</taxon>
        <taxon>Balneolia</taxon>
        <taxon>Balneolales</taxon>
        <taxon>Balneolaceae</taxon>
        <taxon>Fodinibius</taxon>
    </lineage>
</organism>
<dbReference type="AlphaFoldDB" id="A0A2A2G7H1"/>
<comment type="caution">
    <text evidence="2">The sequence shown here is derived from an EMBL/GenBank/DDBJ whole genome shotgun (WGS) entry which is preliminary data.</text>
</comment>
<reference evidence="2 3" key="1">
    <citation type="submission" date="2017-08" db="EMBL/GenBank/DDBJ databases">
        <title>Aliifodinibius alkalisoli sp. nov., isolated from saline alkaline soil.</title>
        <authorList>
            <person name="Liu D."/>
            <person name="Zhang G."/>
        </authorList>
    </citation>
    <scope>NUCLEOTIDE SEQUENCE [LARGE SCALE GENOMIC DNA]</scope>
    <source>
        <strain evidence="2 3">WN023</strain>
    </source>
</reference>
<evidence type="ECO:0000313" key="3">
    <source>
        <dbReference type="Proteomes" id="UP000218831"/>
    </source>
</evidence>
<feature type="transmembrane region" description="Helical" evidence="1">
    <location>
        <begin position="21"/>
        <end position="39"/>
    </location>
</feature>
<sequence length="132" mass="15033">MIHLLFSKSFWDEIGITLSGLCAIHCLFFPVAIALLPLWPVAESVHFWTHPLLFLLIVPTVIFALRTNNLARRIPVLLYSGLVIVALAWIFHEWLGLWGESLVTMAGSALLVTGHWFNYRFHQNKHKVGCEV</sequence>
<dbReference type="Pfam" id="PF03203">
    <property type="entry name" value="MerC"/>
    <property type="match status" value="1"/>
</dbReference>
<evidence type="ECO:0000313" key="2">
    <source>
        <dbReference type="EMBL" id="PAU92809.1"/>
    </source>
</evidence>
<name>A0A2A2G7H1_9BACT</name>
<protein>
    <recommendedName>
        <fullName evidence="4">MerC mercury resistance protein</fullName>
    </recommendedName>
</protein>
<accession>A0A2A2G7H1</accession>
<evidence type="ECO:0000256" key="1">
    <source>
        <dbReference type="SAM" id="Phobius"/>
    </source>
</evidence>
<feature type="transmembrane region" description="Helical" evidence="1">
    <location>
        <begin position="45"/>
        <end position="65"/>
    </location>
</feature>
<proteinExistence type="predicted"/>
<feature type="transmembrane region" description="Helical" evidence="1">
    <location>
        <begin position="74"/>
        <end position="91"/>
    </location>
</feature>
<keyword evidence="3" id="KW-1185">Reference proteome</keyword>
<evidence type="ECO:0008006" key="4">
    <source>
        <dbReference type="Google" id="ProtNLM"/>
    </source>
</evidence>
<dbReference type="EMBL" id="NSKE01000013">
    <property type="protein sequence ID" value="PAU92809.1"/>
    <property type="molecule type" value="Genomic_DNA"/>
</dbReference>
<dbReference type="GO" id="GO:0015097">
    <property type="term" value="F:mercury ion transmembrane transporter activity"/>
    <property type="evidence" value="ECO:0007669"/>
    <property type="project" value="InterPro"/>
</dbReference>
<keyword evidence="1" id="KW-1133">Transmembrane helix</keyword>
<dbReference type="GO" id="GO:0016020">
    <property type="term" value="C:membrane"/>
    <property type="evidence" value="ECO:0007669"/>
    <property type="project" value="InterPro"/>
</dbReference>
<dbReference type="InterPro" id="IPR004891">
    <property type="entry name" value="Mercury-R_MerC"/>
</dbReference>